<evidence type="ECO:0000256" key="1">
    <source>
        <dbReference type="SAM" id="MobiDB-lite"/>
    </source>
</evidence>
<proteinExistence type="predicted"/>
<gene>
    <name evidence="2" type="ORF">PRZ48_001067</name>
</gene>
<protein>
    <submittedName>
        <fullName evidence="2">Uncharacterized protein</fullName>
    </submittedName>
</protein>
<feature type="compositionally biased region" description="Low complexity" evidence="1">
    <location>
        <begin position="1"/>
        <end position="22"/>
    </location>
</feature>
<evidence type="ECO:0000313" key="2">
    <source>
        <dbReference type="EMBL" id="KAK4507332.1"/>
    </source>
</evidence>
<feature type="compositionally biased region" description="Low complexity" evidence="1">
    <location>
        <begin position="189"/>
        <end position="207"/>
    </location>
</feature>
<comment type="caution">
    <text evidence="2">The sequence shown here is derived from an EMBL/GenBank/DDBJ whole genome shotgun (WGS) entry which is preliminary data.</text>
</comment>
<evidence type="ECO:0000313" key="3">
    <source>
        <dbReference type="Proteomes" id="UP001305779"/>
    </source>
</evidence>
<feature type="compositionally biased region" description="Low complexity" evidence="1">
    <location>
        <begin position="276"/>
        <end position="288"/>
    </location>
</feature>
<dbReference type="Proteomes" id="UP001305779">
    <property type="component" value="Unassembled WGS sequence"/>
</dbReference>
<feature type="compositionally biased region" description="Low complexity" evidence="1">
    <location>
        <begin position="232"/>
        <end position="258"/>
    </location>
</feature>
<sequence>MASPSRLPAARRPAASSAKARPMSMFDVPTEHLKRLQQLGDGSGSGSDKSEGGATSKQSKRRSLLPTFSRKTPVEEERETVATIREDTSDSEVSVRAGTRDDAKSMPPPPKPTRPTSMRAPGAMAPARTTSLHAKTSSKDANGTSRTTGSATTTQKPDSGIKRSGSTKVPPGSKLAAPTSISAQQAIPTRGSSARATTSTTAQQRSSVVMSKAPNLEPSGEVQSTQKGAPASPGRPTTARPSTRSSAAAPTSKPSFSTYQQHYSPAKSALPKPGLPTAKATTARPPTANGGEGEVLITAEVALEQIELLQLSLLHRSSEQVLAEYEASARQKLAKRHARLRKEYESIRGHELEQRRLTNLSAIETWCPDHALLAEHLQTLNRVVTSLRMHTDAGSRYSELSDTFDSWATKAEASLFDDSQAASFIEALPESWRAAHTSLALKLRSIQRDIDTLPPVPPPSASDTQSSLEVIMDNCSSLVDDMLKSLEVMTKLQKEVLQRGKARIDEQINALISTSEAAQDAEKENWVPAWTRVS</sequence>
<dbReference type="EMBL" id="JAXOVC010000001">
    <property type="protein sequence ID" value="KAK4507332.1"/>
    <property type="molecule type" value="Genomic_DNA"/>
</dbReference>
<name>A0ABR0F0H8_ZASCE</name>
<accession>A0ABR0F0H8</accession>
<feature type="compositionally biased region" description="Polar residues" evidence="1">
    <location>
        <begin position="128"/>
        <end position="142"/>
    </location>
</feature>
<reference evidence="2 3" key="1">
    <citation type="journal article" date="2023" name="G3 (Bethesda)">
        <title>A chromosome-level genome assembly of Zasmidium syzygii isolated from banana leaves.</title>
        <authorList>
            <person name="van Westerhoven A.C."/>
            <person name="Mehrabi R."/>
            <person name="Talebi R."/>
            <person name="Steentjes M.B.F."/>
            <person name="Corcolon B."/>
            <person name="Chong P.A."/>
            <person name="Kema G.H.J."/>
            <person name="Seidl M.F."/>
        </authorList>
    </citation>
    <scope>NUCLEOTIDE SEQUENCE [LARGE SCALE GENOMIC DNA]</scope>
    <source>
        <strain evidence="2 3">P124</strain>
    </source>
</reference>
<feature type="compositionally biased region" description="Low complexity" evidence="1">
    <location>
        <begin position="143"/>
        <end position="154"/>
    </location>
</feature>
<keyword evidence="3" id="KW-1185">Reference proteome</keyword>
<feature type="region of interest" description="Disordered" evidence="1">
    <location>
        <begin position="1"/>
        <end position="291"/>
    </location>
</feature>
<organism evidence="2 3">
    <name type="scientific">Zasmidium cellare</name>
    <name type="common">Wine cellar mold</name>
    <name type="synonym">Racodium cellare</name>
    <dbReference type="NCBI Taxonomy" id="395010"/>
    <lineage>
        <taxon>Eukaryota</taxon>
        <taxon>Fungi</taxon>
        <taxon>Dikarya</taxon>
        <taxon>Ascomycota</taxon>
        <taxon>Pezizomycotina</taxon>
        <taxon>Dothideomycetes</taxon>
        <taxon>Dothideomycetidae</taxon>
        <taxon>Mycosphaerellales</taxon>
        <taxon>Mycosphaerellaceae</taxon>
        <taxon>Zasmidium</taxon>
    </lineage>
</organism>